<comment type="caution">
    <text evidence="2">The sequence shown here is derived from an EMBL/GenBank/DDBJ whole genome shotgun (WGS) entry which is preliminary data.</text>
</comment>
<name>A0A4Y2U1T4_ARAVE</name>
<dbReference type="EMBL" id="BGPR01033132">
    <property type="protein sequence ID" value="GBO06975.1"/>
    <property type="molecule type" value="Genomic_DNA"/>
</dbReference>
<dbReference type="Pfam" id="PF01498">
    <property type="entry name" value="HTH_Tnp_Tc3_2"/>
    <property type="match status" value="1"/>
</dbReference>
<dbReference type="GO" id="GO:0003677">
    <property type="term" value="F:DNA binding"/>
    <property type="evidence" value="ECO:0007669"/>
    <property type="project" value="InterPro"/>
</dbReference>
<dbReference type="GO" id="GO:0015074">
    <property type="term" value="P:DNA integration"/>
    <property type="evidence" value="ECO:0007669"/>
    <property type="project" value="InterPro"/>
</dbReference>
<evidence type="ECO:0000313" key="3">
    <source>
        <dbReference type="Proteomes" id="UP000499080"/>
    </source>
</evidence>
<dbReference type="AlphaFoldDB" id="A0A4Y2U1T4"/>
<accession>A0A4Y2U1T4</accession>
<keyword evidence="3" id="KW-1185">Reference proteome</keyword>
<dbReference type="GO" id="GO:0006313">
    <property type="term" value="P:DNA transposition"/>
    <property type="evidence" value="ECO:0007669"/>
    <property type="project" value="InterPro"/>
</dbReference>
<sequence>MVKRIGTKLGSLVYRISLYLFAKFRDCTFLPFWSFSQGWLTTATSADDRHVSLCARRNRTATPTQLRSSLDATTGRLASTSTVGGRLHEGGLYARRPAICMPLMSRHGKERLGGHINMSTGRLISGGLFSLRMIQV</sequence>
<protein>
    <recommendedName>
        <fullName evidence="1">Transposase Tc1-like domain-containing protein</fullName>
    </recommendedName>
</protein>
<dbReference type="InterPro" id="IPR002492">
    <property type="entry name" value="Transposase_Tc1-like"/>
</dbReference>
<dbReference type="Proteomes" id="UP000499080">
    <property type="component" value="Unassembled WGS sequence"/>
</dbReference>
<feature type="domain" description="Transposase Tc1-like" evidence="1">
    <location>
        <begin position="48"/>
        <end position="112"/>
    </location>
</feature>
<organism evidence="2 3">
    <name type="scientific">Araneus ventricosus</name>
    <name type="common">Orbweaver spider</name>
    <name type="synonym">Epeira ventricosa</name>
    <dbReference type="NCBI Taxonomy" id="182803"/>
    <lineage>
        <taxon>Eukaryota</taxon>
        <taxon>Metazoa</taxon>
        <taxon>Ecdysozoa</taxon>
        <taxon>Arthropoda</taxon>
        <taxon>Chelicerata</taxon>
        <taxon>Arachnida</taxon>
        <taxon>Araneae</taxon>
        <taxon>Araneomorphae</taxon>
        <taxon>Entelegynae</taxon>
        <taxon>Araneoidea</taxon>
        <taxon>Araneidae</taxon>
        <taxon>Araneus</taxon>
    </lineage>
</organism>
<proteinExistence type="predicted"/>
<evidence type="ECO:0000259" key="1">
    <source>
        <dbReference type="Pfam" id="PF01498"/>
    </source>
</evidence>
<evidence type="ECO:0000313" key="2">
    <source>
        <dbReference type="EMBL" id="GBO06975.1"/>
    </source>
</evidence>
<gene>
    <name evidence="2" type="ORF">AVEN_151744_1</name>
</gene>
<reference evidence="2 3" key="1">
    <citation type="journal article" date="2019" name="Sci. Rep.">
        <title>Orb-weaving spider Araneus ventricosus genome elucidates the spidroin gene catalogue.</title>
        <authorList>
            <person name="Kono N."/>
            <person name="Nakamura H."/>
            <person name="Ohtoshi R."/>
            <person name="Moran D.A.P."/>
            <person name="Shinohara A."/>
            <person name="Yoshida Y."/>
            <person name="Fujiwara M."/>
            <person name="Mori M."/>
            <person name="Tomita M."/>
            <person name="Arakawa K."/>
        </authorList>
    </citation>
    <scope>NUCLEOTIDE SEQUENCE [LARGE SCALE GENOMIC DNA]</scope>
</reference>